<evidence type="ECO:0000256" key="2">
    <source>
        <dbReference type="ARBA" id="ARBA00022670"/>
    </source>
</evidence>
<evidence type="ECO:0000313" key="7">
    <source>
        <dbReference type="EMBL" id="GGB80911.1"/>
    </source>
</evidence>
<dbReference type="InterPro" id="IPR036034">
    <property type="entry name" value="PDZ_sf"/>
</dbReference>
<dbReference type="InterPro" id="IPR004447">
    <property type="entry name" value="Peptidase_S41A"/>
</dbReference>
<evidence type="ECO:0000256" key="4">
    <source>
        <dbReference type="ARBA" id="ARBA00022825"/>
    </source>
</evidence>
<keyword evidence="3" id="KW-0378">Hydrolase</keyword>
<comment type="caution">
    <text evidence="7">The sequence shown here is derived from an EMBL/GenBank/DDBJ whole genome shotgun (WGS) entry which is preliminary data.</text>
</comment>
<protein>
    <submittedName>
        <fullName evidence="7">Tail-specific protease</fullName>
    </submittedName>
</protein>
<reference evidence="8" key="1">
    <citation type="journal article" date="2019" name="Int. J. Syst. Evol. Microbiol.">
        <title>The Global Catalogue of Microorganisms (GCM) 10K type strain sequencing project: providing services to taxonomists for standard genome sequencing and annotation.</title>
        <authorList>
            <consortium name="The Broad Institute Genomics Platform"/>
            <consortium name="The Broad Institute Genome Sequencing Center for Infectious Disease"/>
            <person name="Wu L."/>
            <person name="Ma J."/>
        </authorList>
    </citation>
    <scope>NUCLEOTIDE SEQUENCE [LARGE SCALE GENOMIC DNA]</scope>
    <source>
        <strain evidence="8">CGMCC 1.15461</strain>
    </source>
</reference>
<evidence type="ECO:0000256" key="1">
    <source>
        <dbReference type="ARBA" id="ARBA00009179"/>
    </source>
</evidence>
<dbReference type="Gene3D" id="2.30.42.10">
    <property type="match status" value="1"/>
</dbReference>
<dbReference type="GO" id="GO:0008233">
    <property type="term" value="F:peptidase activity"/>
    <property type="evidence" value="ECO:0007669"/>
    <property type="project" value="UniProtKB-KW"/>
</dbReference>
<proteinExistence type="inferred from homology"/>
<dbReference type="GO" id="GO:0006508">
    <property type="term" value="P:proteolysis"/>
    <property type="evidence" value="ECO:0007669"/>
    <property type="project" value="UniProtKB-KW"/>
</dbReference>
<organism evidence="7 8">
    <name type="scientific">Flavobacterium suaedae</name>
    <dbReference type="NCBI Taxonomy" id="1767027"/>
    <lineage>
        <taxon>Bacteria</taxon>
        <taxon>Pseudomonadati</taxon>
        <taxon>Bacteroidota</taxon>
        <taxon>Flavobacteriia</taxon>
        <taxon>Flavobacteriales</taxon>
        <taxon>Flavobacteriaceae</taxon>
        <taxon>Flavobacterium</taxon>
    </lineage>
</organism>
<accession>A0ABQ1K199</accession>
<dbReference type="Pfam" id="PF03572">
    <property type="entry name" value="Peptidase_S41"/>
    <property type="match status" value="1"/>
</dbReference>
<dbReference type="InterPro" id="IPR040573">
    <property type="entry name" value="TSP_N"/>
</dbReference>
<evidence type="ECO:0000259" key="6">
    <source>
        <dbReference type="PROSITE" id="PS50106"/>
    </source>
</evidence>
<dbReference type="Pfam" id="PF00595">
    <property type="entry name" value="PDZ"/>
    <property type="match status" value="1"/>
</dbReference>
<evidence type="ECO:0000313" key="8">
    <source>
        <dbReference type="Proteomes" id="UP000615760"/>
    </source>
</evidence>
<dbReference type="InterPro" id="IPR029045">
    <property type="entry name" value="ClpP/crotonase-like_dom_sf"/>
</dbReference>
<sequence length="682" mass="77246">MKKFIALAILLCIQATAQNHEKACDIFFRMNSVLQSEHVQPKPVDDSLSVYVFNTVITALDKYRTILVEEDYTKLSVHKYKIDDYINNNQCAFLNDFITTYKTALNRSKTSIEEITASALPLSLNDSIRYSKKAFPFNKDVETNKKFIRKKIIHDILEDIAKQSKNKDSLKVKLTELAPASQEKIKEAALCRINGLLEPSEGFENSMYNQFFSAFCSYFDPHSTYFNYNEKASFMSTVSNENYSLGIYVSLNEKEEVVVEEIVPGGPAYKTSKIDKGDQLLKLAANDSEYTVTCASMEAINDVVFSDSYKDVTLTLRKKDGTVYSVALQKQIMQAYDHSVYSYIIGDNESPIGYIKIPSFYSGADRNGIKGCASDVAKEIVKLKEKNIKGLIVDLQYNGGGSIDEVISLAGMFINYGPVTVISGKSDYKNIVKDYNRGMLYKGPMVVLVNEFSASASEFFAGTMQDYNRAVIVGSTTLGKASMQAIVPLHEGRENNDFIKVTIDKFYRVTGKSNQYIGIVPDVKLPTFYNYLKQRESDMPNAFKNDSLDIHLKYTPLSNNYLKQAVTNSQHRIANDSLFTAMDKINQSIEKVYHEDKKPVAINFDAVFNDVHNNDSLWEDVNTLFETDTKLNVQQVANTNMEELNDTFYKSMDSYKIKLIKNDPYIKEGYNIVTDLYNMQIP</sequence>
<keyword evidence="4" id="KW-0720">Serine protease</keyword>
<keyword evidence="2 7" id="KW-0645">Protease</keyword>
<name>A0ABQ1K199_9FLAO</name>
<dbReference type="RefSeq" id="WP_188621272.1">
    <property type="nucleotide sequence ID" value="NZ_BMJE01000005.1"/>
</dbReference>
<dbReference type="CDD" id="cd07560">
    <property type="entry name" value="Peptidase_S41_CPP"/>
    <property type="match status" value="1"/>
</dbReference>
<gene>
    <name evidence="7" type="ORF">GCM10007424_21260</name>
</gene>
<dbReference type="PANTHER" id="PTHR32060:SF22">
    <property type="entry name" value="CARBOXYL-TERMINAL-PROCESSING PEPTIDASE 3, CHLOROPLASTIC"/>
    <property type="match status" value="1"/>
</dbReference>
<dbReference type="InterPro" id="IPR005151">
    <property type="entry name" value="Tail-specific_protease"/>
</dbReference>
<feature type="domain" description="PDZ" evidence="6">
    <location>
        <begin position="234"/>
        <end position="331"/>
    </location>
</feature>
<dbReference type="EMBL" id="BMJE01000005">
    <property type="protein sequence ID" value="GGB80911.1"/>
    <property type="molecule type" value="Genomic_DNA"/>
</dbReference>
<keyword evidence="8" id="KW-1185">Reference proteome</keyword>
<dbReference type="InterPro" id="IPR001478">
    <property type="entry name" value="PDZ"/>
</dbReference>
<dbReference type="SUPFAM" id="SSF52096">
    <property type="entry name" value="ClpP/crotonase"/>
    <property type="match status" value="1"/>
</dbReference>
<feature type="chain" id="PRO_5046181751" evidence="5">
    <location>
        <begin position="18"/>
        <end position="682"/>
    </location>
</feature>
<dbReference type="PANTHER" id="PTHR32060">
    <property type="entry name" value="TAIL-SPECIFIC PROTEASE"/>
    <property type="match status" value="1"/>
</dbReference>
<dbReference type="Proteomes" id="UP000615760">
    <property type="component" value="Unassembled WGS sequence"/>
</dbReference>
<comment type="similarity">
    <text evidence="1">Belongs to the peptidase S41A family.</text>
</comment>
<dbReference type="SMART" id="SM00245">
    <property type="entry name" value="TSPc"/>
    <property type="match status" value="1"/>
</dbReference>
<evidence type="ECO:0000256" key="5">
    <source>
        <dbReference type="SAM" id="SignalP"/>
    </source>
</evidence>
<dbReference type="Pfam" id="PF17804">
    <property type="entry name" value="TSP_NTD"/>
    <property type="match status" value="1"/>
</dbReference>
<keyword evidence="5" id="KW-0732">Signal</keyword>
<evidence type="ECO:0000256" key="3">
    <source>
        <dbReference type="ARBA" id="ARBA00022801"/>
    </source>
</evidence>
<dbReference type="Gene3D" id="3.90.226.10">
    <property type="entry name" value="2-enoyl-CoA Hydratase, Chain A, domain 1"/>
    <property type="match status" value="1"/>
</dbReference>
<feature type="signal peptide" evidence="5">
    <location>
        <begin position="1"/>
        <end position="17"/>
    </location>
</feature>
<dbReference type="PROSITE" id="PS50106">
    <property type="entry name" value="PDZ"/>
    <property type="match status" value="1"/>
</dbReference>